<comment type="caution">
    <text evidence="5">The sequence shown here is derived from an EMBL/GenBank/DDBJ whole genome shotgun (WGS) entry which is preliminary data.</text>
</comment>
<evidence type="ECO:0000259" key="4">
    <source>
        <dbReference type="SMART" id="SM00922"/>
    </source>
</evidence>
<dbReference type="SFLD" id="SFLDS00001">
    <property type="entry name" value="Enolase"/>
    <property type="match status" value="1"/>
</dbReference>
<dbReference type="GO" id="GO:0016836">
    <property type="term" value="F:hydro-lyase activity"/>
    <property type="evidence" value="ECO:0007669"/>
    <property type="project" value="TreeGrafter"/>
</dbReference>
<dbReference type="SUPFAM" id="SSF51604">
    <property type="entry name" value="Enolase C-terminal domain-like"/>
    <property type="match status" value="1"/>
</dbReference>
<dbReference type="SUPFAM" id="SSF54826">
    <property type="entry name" value="Enolase N-terminal domain-like"/>
    <property type="match status" value="1"/>
</dbReference>
<evidence type="ECO:0000256" key="1">
    <source>
        <dbReference type="ARBA" id="ARBA00001946"/>
    </source>
</evidence>
<evidence type="ECO:0000313" key="6">
    <source>
        <dbReference type="Proteomes" id="UP000244810"/>
    </source>
</evidence>
<comment type="cofactor">
    <cofactor evidence="1">
        <name>Mg(2+)</name>
        <dbReference type="ChEBI" id="CHEBI:18420"/>
    </cofactor>
</comment>
<evidence type="ECO:0000256" key="2">
    <source>
        <dbReference type="ARBA" id="ARBA00022723"/>
    </source>
</evidence>
<dbReference type="InterPro" id="IPR013341">
    <property type="entry name" value="Mandelate_racemase_N_dom"/>
</dbReference>
<dbReference type="OrthoDB" id="9802699at2"/>
<feature type="domain" description="Mandelate racemase/muconate lactonizing enzyme C-terminal" evidence="4">
    <location>
        <begin position="125"/>
        <end position="229"/>
    </location>
</feature>
<keyword evidence="2" id="KW-0479">Metal-binding</keyword>
<dbReference type="SMART" id="SM00922">
    <property type="entry name" value="MR_MLE"/>
    <property type="match status" value="1"/>
</dbReference>
<dbReference type="AlphaFoldDB" id="A0A2T7UN47"/>
<dbReference type="EMBL" id="QDDR01000010">
    <property type="protein sequence ID" value="PVE46058.1"/>
    <property type="molecule type" value="Genomic_DNA"/>
</dbReference>
<accession>A0A2T7UN47</accession>
<sequence>MRLIRLETFHDEFVCFVKATAEDGAIGWGQTATYNADLTARVFHRQITPWALGQDSADIAALVARIERAEHKFPGSYRNRALAGLDTALWDMAGRRAGKPVAALLGGSAGPVRAYASSMRRDLTPDEEAERLKRICGEQGFTAAKFRIGAEMGEDRDQWEGRTEAIIPAVTGALRGLDTLVDANSGFSVPRAIAVGRMLEDNGVGHYEEPVPWWDLDATAAVAEALDIDVTGGEQEVEVTTFARMIRDRAVDVVQPDILYLGGLAKTLHVARLASAEGLAVTPHAANLGLVTLATMHLMRAIPNAGKYLEFSIEGEDYYPWQRGLFTTDPFRVEAGHLGVPDLPGWGTEPHPDWLSRADWQSSDAAEATAYARLYHATLDAQL</sequence>
<protein>
    <submittedName>
        <fullName evidence="5">Mandelate racemase</fullName>
    </submittedName>
</protein>
<dbReference type="InterPro" id="IPR013342">
    <property type="entry name" value="Mandelate_racemase_C"/>
</dbReference>
<dbReference type="Proteomes" id="UP000244810">
    <property type="component" value="Unassembled WGS sequence"/>
</dbReference>
<dbReference type="Gene3D" id="3.30.390.10">
    <property type="entry name" value="Enolase-like, N-terminal domain"/>
    <property type="match status" value="1"/>
</dbReference>
<dbReference type="SFLD" id="SFLDG00179">
    <property type="entry name" value="mandelate_racemase"/>
    <property type="match status" value="1"/>
</dbReference>
<dbReference type="Pfam" id="PF02746">
    <property type="entry name" value="MR_MLE_N"/>
    <property type="match status" value="1"/>
</dbReference>
<organism evidence="5 6">
    <name type="scientific">Pararhodobacter aggregans</name>
    <dbReference type="NCBI Taxonomy" id="404875"/>
    <lineage>
        <taxon>Bacteria</taxon>
        <taxon>Pseudomonadati</taxon>
        <taxon>Pseudomonadota</taxon>
        <taxon>Alphaproteobacteria</taxon>
        <taxon>Rhodobacterales</taxon>
        <taxon>Paracoccaceae</taxon>
        <taxon>Pararhodobacter</taxon>
    </lineage>
</organism>
<proteinExistence type="predicted"/>
<dbReference type="PANTHER" id="PTHR13794:SF58">
    <property type="entry name" value="MITOCHONDRIAL ENOLASE SUPERFAMILY MEMBER 1"/>
    <property type="match status" value="1"/>
</dbReference>
<dbReference type="RefSeq" id="WP_107751883.1">
    <property type="nucleotide sequence ID" value="NZ_QBKF01000005.1"/>
</dbReference>
<dbReference type="InterPro" id="IPR046945">
    <property type="entry name" value="RHMD-like"/>
</dbReference>
<dbReference type="CDD" id="cd03316">
    <property type="entry name" value="MR_like"/>
    <property type="match status" value="1"/>
</dbReference>
<name>A0A2T7UN47_9RHOB</name>
<dbReference type="GO" id="GO:0000287">
    <property type="term" value="F:magnesium ion binding"/>
    <property type="evidence" value="ECO:0007669"/>
    <property type="project" value="TreeGrafter"/>
</dbReference>
<gene>
    <name evidence="5" type="ORF">DDE23_17845</name>
</gene>
<dbReference type="InterPro" id="IPR029017">
    <property type="entry name" value="Enolase-like_N"/>
</dbReference>
<dbReference type="Gene3D" id="3.20.20.120">
    <property type="entry name" value="Enolase-like C-terminal domain"/>
    <property type="match status" value="1"/>
</dbReference>
<dbReference type="Pfam" id="PF13378">
    <property type="entry name" value="MR_MLE_C"/>
    <property type="match status" value="1"/>
</dbReference>
<dbReference type="InterPro" id="IPR029065">
    <property type="entry name" value="Enolase_C-like"/>
</dbReference>
<dbReference type="GO" id="GO:0016052">
    <property type="term" value="P:carbohydrate catabolic process"/>
    <property type="evidence" value="ECO:0007669"/>
    <property type="project" value="TreeGrafter"/>
</dbReference>
<keyword evidence="6" id="KW-1185">Reference proteome</keyword>
<evidence type="ECO:0000256" key="3">
    <source>
        <dbReference type="ARBA" id="ARBA00022842"/>
    </source>
</evidence>
<keyword evidence="3" id="KW-0460">Magnesium</keyword>
<dbReference type="InterPro" id="IPR036849">
    <property type="entry name" value="Enolase-like_C_sf"/>
</dbReference>
<evidence type="ECO:0000313" key="5">
    <source>
        <dbReference type="EMBL" id="PVE46058.1"/>
    </source>
</evidence>
<dbReference type="PANTHER" id="PTHR13794">
    <property type="entry name" value="ENOLASE SUPERFAMILY, MANDELATE RACEMASE"/>
    <property type="match status" value="1"/>
</dbReference>
<reference evidence="5 6" key="1">
    <citation type="journal article" date="2011" name="Syst. Appl. Microbiol.">
        <title>Defluviimonas denitrificans gen. nov., sp. nov., and Pararhodobacter aggregans gen. nov., sp. nov., non-phototrophic Rhodobacteraceae from the biofilter of a marine aquaculture.</title>
        <authorList>
            <person name="Foesel B.U."/>
            <person name="Drake H.L."/>
            <person name="Schramm A."/>
        </authorList>
    </citation>
    <scope>NUCLEOTIDE SEQUENCE [LARGE SCALE GENOMIC DNA]</scope>
    <source>
        <strain evidence="5 6">D1-19</strain>
    </source>
</reference>